<evidence type="ECO:0000259" key="7">
    <source>
        <dbReference type="Pfam" id="PF14322"/>
    </source>
</evidence>
<reference evidence="8" key="2">
    <citation type="journal article" date="2021" name="PeerJ">
        <title>Extensive microbial diversity within the chicken gut microbiome revealed by metagenomics and culture.</title>
        <authorList>
            <person name="Gilroy R."/>
            <person name="Ravi A."/>
            <person name="Getino M."/>
            <person name="Pursley I."/>
            <person name="Horton D.L."/>
            <person name="Alikhan N.F."/>
            <person name="Baker D."/>
            <person name="Gharbi K."/>
            <person name="Hall N."/>
            <person name="Watson M."/>
            <person name="Adriaenssens E.M."/>
            <person name="Foster-Nyarko E."/>
            <person name="Jarju S."/>
            <person name="Secka A."/>
            <person name="Antonio M."/>
            <person name="Oren A."/>
            <person name="Chaudhuri R.R."/>
            <person name="La Ragione R."/>
            <person name="Hildebrand F."/>
            <person name="Pallen M.J."/>
        </authorList>
    </citation>
    <scope>NUCLEOTIDE SEQUENCE</scope>
    <source>
        <strain evidence="8">6919</strain>
    </source>
</reference>
<evidence type="ECO:0000256" key="3">
    <source>
        <dbReference type="ARBA" id="ARBA00022729"/>
    </source>
</evidence>
<evidence type="ECO:0000313" key="8">
    <source>
        <dbReference type="EMBL" id="MBO8476909.1"/>
    </source>
</evidence>
<comment type="similarity">
    <text evidence="2">Belongs to the SusD family.</text>
</comment>
<dbReference type="InterPro" id="IPR012944">
    <property type="entry name" value="SusD_RagB_dom"/>
</dbReference>
<dbReference type="Pfam" id="PF07980">
    <property type="entry name" value="SusD_RagB"/>
    <property type="match status" value="1"/>
</dbReference>
<dbReference type="InterPro" id="IPR011990">
    <property type="entry name" value="TPR-like_helical_dom_sf"/>
</dbReference>
<evidence type="ECO:0000256" key="5">
    <source>
        <dbReference type="ARBA" id="ARBA00023237"/>
    </source>
</evidence>
<organism evidence="8 9">
    <name type="scientific">Candidatus Limisoma faecipullorum</name>
    <dbReference type="NCBI Taxonomy" id="2840854"/>
    <lineage>
        <taxon>Bacteria</taxon>
        <taxon>Pseudomonadati</taxon>
        <taxon>Bacteroidota</taxon>
        <taxon>Bacteroidia</taxon>
        <taxon>Bacteroidales</taxon>
        <taxon>Candidatus Limisoma</taxon>
    </lineage>
</organism>
<feature type="domain" description="SusD-like N-terminal" evidence="7">
    <location>
        <begin position="43"/>
        <end position="200"/>
    </location>
</feature>
<reference evidence="8" key="1">
    <citation type="submission" date="2020-10" db="EMBL/GenBank/DDBJ databases">
        <authorList>
            <person name="Gilroy R."/>
        </authorList>
    </citation>
    <scope>NUCLEOTIDE SEQUENCE</scope>
    <source>
        <strain evidence="8">6919</strain>
    </source>
</reference>
<keyword evidence="3" id="KW-0732">Signal</keyword>
<gene>
    <name evidence="8" type="ORF">IAB88_07945</name>
</gene>
<evidence type="ECO:0000256" key="4">
    <source>
        <dbReference type="ARBA" id="ARBA00023136"/>
    </source>
</evidence>
<dbReference type="GO" id="GO:0009279">
    <property type="term" value="C:cell outer membrane"/>
    <property type="evidence" value="ECO:0007669"/>
    <property type="project" value="UniProtKB-SubCell"/>
</dbReference>
<comment type="subcellular location">
    <subcellularLocation>
        <location evidence="1">Cell outer membrane</location>
    </subcellularLocation>
</comment>
<sequence>MKNKAIICGLMAVASAITGCTDMLEKEPLDSTADNPLFWNNEANMENYANTFYDNFPGYNGKFYTNALTDDQITTGFSNWKYVNIPAESSDWSSAWTEIRRANSMINSINNYATGVDDATKQYWIGVARLNRAMQYWDLVRKFGDCTYVEKVLDVDDPELYGERQSRDDVMDKVLEDLNAAVTSLTPSSSKRTWSQEVANAMKAHICLWEGTFRKYRSETDGQDAKDLEGAERFLKEAVAACEAVMGSGNGYSLCDDYQSIYNSESLDNNTEIIFYKQYVKDVLTHSLIANTSSSSEQSGMSKDAFDSYLFLDGKPKATTSYDTDDAGVMTVSDTDGKEHLDISAQLAVRDKRLSQTIDHIVCYAGRDWPRTSDGMGMTSASGYTVCKYDNISIPLEYRKAGNYTCAPIYWLAVIYLNYAEAKAELADMGRGTIVQQDLDDTVNKLRQRAGLPDMSVTPDADPANNMGVSNLLWEIRRERRCELMFDDDIRYWDLIRWHKLDLLDNGKHPDITIGANLRNEPSPDLTKIKLTSNGYLDGQNGIRNYEYKHYFYPIPSSQITLNPNLGQNPGWTE</sequence>
<evidence type="ECO:0000313" key="9">
    <source>
        <dbReference type="Proteomes" id="UP000823598"/>
    </source>
</evidence>
<name>A0A9D9IPV4_9BACT</name>
<dbReference type="Pfam" id="PF14322">
    <property type="entry name" value="SusD-like_3"/>
    <property type="match status" value="1"/>
</dbReference>
<keyword evidence="5" id="KW-0998">Cell outer membrane</keyword>
<dbReference type="PROSITE" id="PS51257">
    <property type="entry name" value="PROKAR_LIPOPROTEIN"/>
    <property type="match status" value="1"/>
</dbReference>
<feature type="domain" description="RagB/SusD" evidence="6">
    <location>
        <begin position="281"/>
        <end position="572"/>
    </location>
</feature>
<dbReference type="Gene3D" id="1.25.40.390">
    <property type="match status" value="1"/>
</dbReference>
<protein>
    <submittedName>
        <fullName evidence="8">RagB/SusD family nutrient uptake outer membrane protein</fullName>
    </submittedName>
</protein>
<evidence type="ECO:0000259" key="6">
    <source>
        <dbReference type="Pfam" id="PF07980"/>
    </source>
</evidence>
<dbReference type="InterPro" id="IPR033985">
    <property type="entry name" value="SusD-like_N"/>
</dbReference>
<dbReference type="SUPFAM" id="SSF48452">
    <property type="entry name" value="TPR-like"/>
    <property type="match status" value="1"/>
</dbReference>
<evidence type="ECO:0000256" key="1">
    <source>
        <dbReference type="ARBA" id="ARBA00004442"/>
    </source>
</evidence>
<evidence type="ECO:0000256" key="2">
    <source>
        <dbReference type="ARBA" id="ARBA00006275"/>
    </source>
</evidence>
<dbReference type="AlphaFoldDB" id="A0A9D9IPV4"/>
<comment type="caution">
    <text evidence="8">The sequence shown here is derived from an EMBL/GenBank/DDBJ whole genome shotgun (WGS) entry which is preliminary data.</text>
</comment>
<dbReference type="EMBL" id="JADIMC010000091">
    <property type="protein sequence ID" value="MBO8476909.1"/>
    <property type="molecule type" value="Genomic_DNA"/>
</dbReference>
<accession>A0A9D9IPV4</accession>
<keyword evidence="4" id="KW-0472">Membrane</keyword>
<dbReference type="Proteomes" id="UP000823598">
    <property type="component" value="Unassembled WGS sequence"/>
</dbReference>
<proteinExistence type="inferred from homology"/>